<dbReference type="InterPro" id="IPR045210">
    <property type="entry name" value="RING-Ubox_PUB"/>
</dbReference>
<keyword evidence="4" id="KW-0808">Transferase</keyword>
<feature type="compositionally biased region" description="Basic residues" evidence="6">
    <location>
        <begin position="35"/>
        <end position="45"/>
    </location>
</feature>
<keyword evidence="9" id="KW-1185">Reference proteome</keyword>
<feature type="region of interest" description="Disordered" evidence="6">
    <location>
        <begin position="433"/>
        <end position="461"/>
    </location>
</feature>
<feature type="region of interest" description="Disordered" evidence="6">
    <location>
        <begin position="188"/>
        <end position="233"/>
    </location>
</feature>
<organism evidence="8 9">
    <name type="scientific">Panicum miliaceum</name>
    <name type="common">Proso millet</name>
    <name type="synonym">Broomcorn millet</name>
    <dbReference type="NCBI Taxonomy" id="4540"/>
    <lineage>
        <taxon>Eukaryota</taxon>
        <taxon>Viridiplantae</taxon>
        <taxon>Streptophyta</taxon>
        <taxon>Embryophyta</taxon>
        <taxon>Tracheophyta</taxon>
        <taxon>Spermatophyta</taxon>
        <taxon>Magnoliopsida</taxon>
        <taxon>Liliopsida</taxon>
        <taxon>Poales</taxon>
        <taxon>Poaceae</taxon>
        <taxon>PACMAD clade</taxon>
        <taxon>Panicoideae</taxon>
        <taxon>Panicodae</taxon>
        <taxon>Paniceae</taxon>
        <taxon>Panicinae</taxon>
        <taxon>Panicum</taxon>
        <taxon>Panicum sect. Panicum</taxon>
    </lineage>
</organism>
<dbReference type="PANTHER" id="PTHR23315">
    <property type="entry name" value="U BOX DOMAIN-CONTAINING"/>
    <property type="match status" value="1"/>
</dbReference>
<dbReference type="InterPro" id="IPR013083">
    <property type="entry name" value="Znf_RING/FYVE/PHD"/>
</dbReference>
<evidence type="ECO:0000256" key="2">
    <source>
        <dbReference type="ARBA" id="ARBA00004906"/>
    </source>
</evidence>
<evidence type="ECO:0000256" key="6">
    <source>
        <dbReference type="SAM" id="MobiDB-lite"/>
    </source>
</evidence>
<dbReference type="OrthoDB" id="10064100at2759"/>
<dbReference type="InterPro" id="IPR003613">
    <property type="entry name" value="Ubox_domain"/>
</dbReference>
<keyword evidence="5" id="KW-0833">Ubl conjugation pathway</keyword>
<dbReference type="Proteomes" id="UP000275267">
    <property type="component" value="Unassembled WGS sequence"/>
</dbReference>
<dbReference type="Pfam" id="PF25598">
    <property type="entry name" value="ARM_PUB"/>
    <property type="match status" value="1"/>
</dbReference>
<dbReference type="SMART" id="SM00504">
    <property type="entry name" value="Ubox"/>
    <property type="match status" value="1"/>
</dbReference>
<feature type="region of interest" description="Disordered" evidence="6">
    <location>
        <begin position="116"/>
        <end position="143"/>
    </location>
</feature>
<sequence>MPAGVRRMPRAEAEAGRAPASGFRGWVGGQLPRSRVAHRRRRKVARAGAGAARSRRNHRPVATRAPRPTPSNPIQSLSISTVSLGRGRREGKEVAPSVAGPAIRLAEATTGKEAGWSAVGGRGRMRHEPETNKNTSVRGAGRCALPAPVPPPPPPLSLIISSANPVGPSHPPPSVSLLSARAPSLSISAAPGAGQQARGEQVGRKPSGRRRCRPRSAAPRLPVQGATGLASHGSVHSSMCNELTMMLDKVSSILPSIEAARPGCKAGIQELCNLYNVVEKGKLITLHCIECSKLYLAITGEAIVARCERIRDSLRRSLFLIQNMVPLALANQIAEVHDDLRDVKFVLDPMEEEAGKAILQMLRQSDASEELELETFLQAASKLDLTSPKALLIERRAIKKLLDKVNGNDPKKEGVLKFFLYLIKKYGKSIRSETGERNENIQSESQSLTPSTTSSDASPPEKCYTPTDFQIYEDHNSMSGAATPPAEFCCPISTKLMHDPVIITSGQTYERENIERWFNEGYDTCPRTQIKLENFSMIPNTCMRDLICNWCKEHGFTLSDFIPPSESAYSYLPEQLHGYSMSSLHNVSVPLIAGKDNRFVTDHSNTSFALSDASYVSNASHARDMEDSKDISQFSWNTDYQKYLSFHNFNQEMFLRFFHELSMLPLELQDKSIKDLKNVLDYENEVSYIMVSNGFVEAFLEFLRNDTGSQSVQAQKAGFQFFLAFLSNSRAKVPSMNEEAFHLIISFLDSELKVEALLTLHELVQHLSSPRSHVMASVVTPPLFKILASEDTEGLELALKIICELSCDADIRSSLVSMGIISKLVPIFSEGSLVECCLEILRNLCDMEEGAARITRTNRCLASVAEYLDIGSPKEREHAVVILLEICSRSIEDCLLVMKEGVIPALVDLSVNGTEEAKSCSIKLLHLLREMRGSDQFTNSCSQEVAATDVVEDAPDNSVHKKPVSFPAECAATTPARPPGWLEPASGRGTLHGGGRSAAAEDQEMLSFRWRGLTGRGARRMGCEWRHVLSRRRRPQSSRFRDGDQ</sequence>
<accession>A0A3L6QIA6</accession>
<dbReference type="Gene3D" id="3.30.40.10">
    <property type="entry name" value="Zinc/RING finger domain, C3HC4 (zinc finger)"/>
    <property type="match status" value="1"/>
</dbReference>
<feature type="domain" description="U-box" evidence="7">
    <location>
        <begin position="483"/>
        <end position="557"/>
    </location>
</feature>
<evidence type="ECO:0000313" key="9">
    <source>
        <dbReference type="Proteomes" id="UP000275267"/>
    </source>
</evidence>
<dbReference type="UniPathway" id="UPA00143"/>
<dbReference type="Gene3D" id="1.25.10.10">
    <property type="entry name" value="Leucine-rich Repeat Variant"/>
    <property type="match status" value="1"/>
</dbReference>
<dbReference type="PANTHER" id="PTHR23315:SF243">
    <property type="entry name" value="RING-TYPE E3 UBIQUITIN TRANSFERASE"/>
    <property type="match status" value="1"/>
</dbReference>
<gene>
    <name evidence="8" type="ORF">C2845_PM12G24650</name>
</gene>
<dbReference type="GO" id="GO:0016567">
    <property type="term" value="P:protein ubiquitination"/>
    <property type="evidence" value="ECO:0007669"/>
    <property type="project" value="UniProtKB-UniPathway"/>
</dbReference>
<dbReference type="InterPro" id="IPR016024">
    <property type="entry name" value="ARM-type_fold"/>
</dbReference>
<evidence type="ECO:0000256" key="5">
    <source>
        <dbReference type="ARBA" id="ARBA00022786"/>
    </source>
</evidence>
<protein>
    <recommendedName>
        <fullName evidence="3">RING-type E3 ubiquitin transferase</fullName>
        <ecNumber evidence="3">2.3.2.27</ecNumber>
    </recommendedName>
</protein>
<evidence type="ECO:0000313" key="8">
    <source>
        <dbReference type="EMBL" id="RLM79677.1"/>
    </source>
</evidence>
<feature type="compositionally biased region" description="Low complexity" evidence="6">
    <location>
        <begin position="447"/>
        <end position="460"/>
    </location>
</feature>
<dbReference type="SUPFAM" id="SSF57850">
    <property type="entry name" value="RING/U-box"/>
    <property type="match status" value="1"/>
</dbReference>
<dbReference type="FunFam" id="3.30.40.10:FF:000382">
    <property type="entry name" value="RING-type E3 ubiquitin transferase"/>
    <property type="match status" value="1"/>
</dbReference>
<name>A0A3L6QIA6_PANMI</name>
<dbReference type="PROSITE" id="PS51698">
    <property type="entry name" value="U_BOX"/>
    <property type="match status" value="1"/>
</dbReference>
<dbReference type="GO" id="GO:0061630">
    <property type="term" value="F:ubiquitin protein ligase activity"/>
    <property type="evidence" value="ECO:0007669"/>
    <property type="project" value="UniProtKB-EC"/>
</dbReference>
<evidence type="ECO:0000256" key="4">
    <source>
        <dbReference type="ARBA" id="ARBA00022679"/>
    </source>
</evidence>
<evidence type="ECO:0000256" key="3">
    <source>
        <dbReference type="ARBA" id="ARBA00012483"/>
    </source>
</evidence>
<dbReference type="AlphaFoldDB" id="A0A3L6QIA6"/>
<dbReference type="InterPro" id="IPR011989">
    <property type="entry name" value="ARM-like"/>
</dbReference>
<comment type="caution">
    <text evidence="8">The sequence shown here is derived from an EMBL/GenBank/DDBJ whole genome shotgun (WGS) entry which is preliminary data.</text>
</comment>
<reference evidence="9" key="1">
    <citation type="journal article" date="2019" name="Nat. Commun.">
        <title>The genome of broomcorn millet.</title>
        <authorList>
            <person name="Zou C."/>
            <person name="Miki D."/>
            <person name="Li D."/>
            <person name="Tang Q."/>
            <person name="Xiao L."/>
            <person name="Rajput S."/>
            <person name="Deng P."/>
            <person name="Jia W."/>
            <person name="Huang R."/>
            <person name="Zhang M."/>
            <person name="Sun Y."/>
            <person name="Hu J."/>
            <person name="Fu X."/>
            <person name="Schnable P.S."/>
            <person name="Li F."/>
            <person name="Zhang H."/>
            <person name="Feng B."/>
            <person name="Zhu X."/>
            <person name="Liu R."/>
            <person name="Schnable J.C."/>
            <person name="Zhu J.-K."/>
            <person name="Zhang H."/>
        </authorList>
    </citation>
    <scope>NUCLEOTIDE SEQUENCE [LARGE SCALE GENOMIC DNA]</scope>
</reference>
<evidence type="ECO:0000259" key="7">
    <source>
        <dbReference type="PROSITE" id="PS51698"/>
    </source>
</evidence>
<dbReference type="Pfam" id="PF04564">
    <property type="entry name" value="U-box"/>
    <property type="match status" value="1"/>
</dbReference>
<feature type="region of interest" description="Disordered" evidence="6">
    <location>
        <begin position="970"/>
        <end position="1000"/>
    </location>
</feature>
<evidence type="ECO:0000256" key="1">
    <source>
        <dbReference type="ARBA" id="ARBA00000900"/>
    </source>
</evidence>
<dbReference type="EC" id="2.3.2.27" evidence="3"/>
<comment type="catalytic activity">
    <reaction evidence="1">
        <text>S-ubiquitinyl-[E2 ubiquitin-conjugating enzyme]-L-cysteine + [acceptor protein]-L-lysine = [E2 ubiquitin-conjugating enzyme]-L-cysteine + N(6)-ubiquitinyl-[acceptor protein]-L-lysine.</text>
        <dbReference type="EC" id="2.3.2.27"/>
    </reaction>
</comment>
<dbReference type="EMBL" id="PQIB02000012">
    <property type="protein sequence ID" value="RLM79677.1"/>
    <property type="molecule type" value="Genomic_DNA"/>
</dbReference>
<dbReference type="FunFam" id="1.25.10.10:FF:000484">
    <property type="entry name" value="RING-type E3 ubiquitin transferase"/>
    <property type="match status" value="1"/>
</dbReference>
<feature type="region of interest" description="Disordered" evidence="6">
    <location>
        <begin position="1"/>
        <end position="77"/>
    </location>
</feature>
<dbReference type="CDD" id="cd16664">
    <property type="entry name" value="RING-Ubox_PUB"/>
    <property type="match status" value="1"/>
</dbReference>
<proteinExistence type="predicted"/>
<dbReference type="SUPFAM" id="SSF48371">
    <property type="entry name" value="ARM repeat"/>
    <property type="match status" value="1"/>
</dbReference>
<dbReference type="InterPro" id="IPR058678">
    <property type="entry name" value="ARM_PUB"/>
</dbReference>
<dbReference type="STRING" id="4540.A0A3L6QIA6"/>
<comment type="pathway">
    <text evidence="2">Protein modification; protein ubiquitination.</text>
</comment>